<organism evidence="9 10">
    <name type="scientific">Pasteurella bettyae CCUG 2042</name>
    <dbReference type="NCBI Taxonomy" id="1095749"/>
    <lineage>
        <taxon>Bacteria</taxon>
        <taxon>Pseudomonadati</taxon>
        <taxon>Pseudomonadota</taxon>
        <taxon>Gammaproteobacteria</taxon>
        <taxon>Pasteurellales</taxon>
        <taxon>Pasteurellaceae</taxon>
        <taxon>Pasteurella</taxon>
    </lineage>
</organism>
<protein>
    <recommendedName>
        <fullName evidence="8">UPF0283 membrane protein HMPREF1052_0477</fullName>
    </recommendedName>
</protein>
<evidence type="ECO:0000256" key="6">
    <source>
        <dbReference type="ARBA" id="ARBA00022989"/>
    </source>
</evidence>
<evidence type="ECO:0000256" key="7">
    <source>
        <dbReference type="ARBA" id="ARBA00023136"/>
    </source>
</evidence>
<dbReference type="PATRIC" id="fig|1095749.3.peg.1778"/>
<keyword evidence="6 8" id="KW-1133">Transmembrane helix</keyword>
<keyword evidence="7 8" id="KW-0472">Membrane</keyword>
<evidence type="ECO:0000256" key="4">
    <source>
        <dbReference type="ARBA" id="ARBA00022519"/>
    </source>
</evidence>
<dbReference type="OrthoDB" id="958025at2"/>
<dbReference type="eggNOG" id="COG3768">
    <property type="taxonomic scope" value="Bacteria"/>
</dbReference>
<dbReference type="HAMAP" id="MF_01085">
    <property type="entry name" value="UPF0283"/>
    <property type="match status" value="1"/>
</dbReference>
<dbReference type="InterPro" id="IPR006507">
    <property type="entry name" value="UPF0283"/>
</dbReference>
<reference evidence="9 10" key="1">
    <citation type="submission" date="2012-03" db="EMBL/GenBank/DDBJ databases">
        <authorList>
            <person name="Harkins D.M."/>
            <person name="Madupu R."/>
            <person name="Durkin A.S."/>
            <person name="Torralba M."/>
            <person name="Methe B."/>
            <person name="Sutton G.G."/>
            <person name="Nelson K.E."/>
        </authorList>
    </citation>
    <scope>NUCLEOTIDE SEQUENCE [LARGE SCALE GENOMIC DNA]</scope>
    <source>
        <strain evidence="9 10">CCUG 2042</strain>
    </source>
</reference>
<dbReference type="AlphaFoldDB" id="I3D7L0"/>
<evidence type="ECO:0000256" key="8">
    <source>
        <dbReference type="HAMAP-Rule" id="MF_01085"/>
    </source>
</evidence>
<comment type="similarity">
    <text evidence="2 8">Belongs to the UPF0283 family.</text>
</comment>
<evidence type="ECO:0000313" key="9">
    <source>
        <dbReference type="EMBL" id="EIJ67703.1"/>
    </source>
</evidence>
<feature type="transmembrane region" description="Helical" evidence="8">
    <location>
        <begin position="65"/>
        <end position="82"/>
    </location>
</feature>
<evidence type="ECO:0000256" key="3">
    <source>
        <dbReference type="ARBA" id="ARBA00022475"/>
    </source>
</evidence>
<evidence type="ECO:0000256" key="5">
    <source>
        <dbReference type="ARBA" id="ARBA00022692"/>
    </source>
</evidence>
<keyword evidence="5 8" id="KW-0812">Transmembrane</keyword>
<dbReference type="PANTHER" id="PTHR39342">
    <property type="entry name" value="UPF0283 MEMBRANE PROTEIN YCJF"/>
    <property type="match status" value="1"/>
</dbReference>
<dbReference type="RefSeq" id="WP_005761433.1">
    <property type="nucleotide sequence ID" value="NZ_AJSX01000041.1"/>
</dbReference>
<dbReference type="NCBIfam" id="TIGR01620">
    <property type="entry name" value="hyp_HI0043"/>
    <property type="match status" value="1"/>
</dbReference>
<dbReference type="EMBL" id="AJSX01000041">
    <property type="protein sequence ID" value="EIJ67703.1"/>
    <property type="molecule type" value="Genomic_DNA"/>
</dbReference>
<dbReference type="InterPro" id="IPR021147">
    <property type="entry name" value="DUF697"/>
</dbReference>
<evidence type="ECO:0000256" key="2">
    <source>
        <dbReference type="ARBA" id="ARBA00008255"/>
    </source>
</evidence>
<evidence type="ECO:0000256" key="1">
    <source>
        <dbReference type="ARBA" id="ARBA00004429"/>
    </source>
</evidence>
<dbReference type="Pfam" id="PF05128">
    <property type="entry name" value="DUF697"/>
    <property type="match status" value="1"/>
</dbReference>
<comment type="caution">
    <text evidence="9">The sequence shown here is derived from an EMBL/GenBank/DDBJ whole genome shotgun (WGS) entry which is preliminary data.</text>
</comment>
<comment type="subcellular location">
    <subcellularLocation>
        <location evidence="1">Cell inner membrane</location>
        <topology evidence="1">Multi-pass membrane protein</topology>
    </subcellularLocation>
    <subcellularLocation>
        <location evidence="8">Cell membrane</location>
        <topology evidence="8">Multi-pass membrane protein</topology>
    </subcellularLocation>
</comment>
<keyword evidence="3 8" id="KW-1003">Cell membrane</keyword>
<accession>I3D7L0</accession>
<feature type="transmembrane region" description="Helical" evidence="8">
    <location>
        <begin position="94"/>
        <end position="115"/>
    </location>
</feature>
<keyword evidence="10" id="KW-1185">Reference proteome</keyword>
<dbReference type="Proteomes" id="UP000006457">
    <property type="component" value="Unassembled WGS sequence"/>
</dbReference>
<dbReference type="PANTHER" id="PTHR39342:SF1">
    <property type="entry name" value="UPF0283 MEMBRANE PROTEIN YCJF"/>
    <property type="match status" value="1"/>
</dbReference>
<gene>
    <name evidence="9" type="ORF">HMPREF1052_0477</name>
</gene>
<sequence length="362" mass="41297">MNDKIIFSQSENPQSNFDFKPKQEFAESEITVDPEALNSETLEGELLTEKFEETLNPKPRWWKKLLAASIILFLGATVAQSIQWLIDTWQNHQWIYFVFALVSFLVVVLGLSALIKEWRRLVNLRRHMDLQQQSEYLIEKSAVNSQENFQLQDSESGKQLCLKIASAVNIDEQAPTFIQWEKQINDSYSAQEVAYLFSQEVLKPIDSKVTKLITASAIEAGTIVTISPLALVDMFFIAWRNIRLVNKIAKIYGIQLGYFSRLRLMRLILVNIAFTGATELIQEIGMDWLSRDIVAKLSARAAQGIGVGLLTARLGIKTMEFCRPLKFRKSEKPKLSHIHRELLGSLKSSVFSLSKIKDKENV</sequence>
<dbReference type="GO" id="GO:0005886">
    <property type="term" value="C:plasma membrane"/>
    <property type="evidence" value="ECO:0007669"/>
    <property type="project" value="UniProtKB-SubCell"/>
</dbReference>
<evidence type="ECO:0000313" key="10">
    <source>
        <dbReference type="Proteomes" id="UP000006457"/>
    </source>
</evidence>
<proteinExistence type="inferred from homology"/>
<keyword evidence="4" id="KW-0997">Cell inner membrane</keyword>
<name>I3D7L0_9PAST</name>